<evidence type="ECO:0000313" key="3">
    <source>
        <dbReference type="EMBL" id="THC95438.1"/>
    </source>
</evidence>
<dbReference type="InterPro" id="IPR017926">
    <property type="entry name" value="GATASE"/>
</dbReference>
<dbReference type="GeneID" id="54324060"/>
<evidence type="ECO:0000259" key="1">
    <source>
        <dbReference type="Pfam" id="PF00117"/>
    </source>
</evidence>
<comment type="caution">
    <text evidence="3">The sequence shown here is derived from an EMBL/GenBank/DDBJ whole genome shotgun (WGS) entry which is preliminary data.</text>
</comment>
<dbReference type="EMBL" id="QUQM01000002">
    <property type="protein sequence ID" value="KAA8652454.1"/>
    <property type="molecule type" value="Genomic_DNA"/>
</dbReference>
<dbReference type="RefSeq" id="XP_033431815.1">
    <property type="nucleotide sequence ID" value="XM_033566058.1"/>
</dbReference>
<dbReference type="FunFam" id="3.40.50.880:FF:000078">
    <property type="entry name" value="GMP synthase"/>
    <property type="match status" value="1"/>
</dbReference>
<dbReference type="EMBL" id="SOSA01000157">
    <property type="protein sequence ID" value="THC95438.1"/>
    <property type="molecule type" value="Genomic_DNA"/>
</dbReference>
<dbReference type="Pfam" id="PF00117">
    <property type="entry name" value="GATase"/>
    <property type="match status" value="1"/>
</dbReference>
<dbReference type="PANTHER" id="PTHR42695:SF5">
    <property type="entry name" value="GLUTAMINE AMIDOTRANSFERASE YLR126C-RELATED"/>
    <property type="match status" value="1"/>
</dbReference>
<organism evidence="3 4">
    <name type="scientific">Aspergillus tanneri</name>
    <dbReference type="NCBI Taxonomy" id="1220188"/>
    <lineage>
        <taxon>Eukaryota</taxon>
        <taxon>Fungi</taxon>
        <taxon>Dikarya</taxon>
        <taxon>Ascomycota</taxon>
        <taxon>Pezizomycotina</taxon>
        <taxon>Eurotiomycetes</taxon>
        <taxon>Eurotiomycetidae</taxon>
        <taxon>Eurotiales</taxon>
        <taxon>Aspergillaceae</taxon>
        <taxon>Aspergillus</taxon>
        <taxon>Aspergillus subgen. Circumdati</taxon>
    </lineage>
</organism>
<evidence type="ECO:0000313" key="4">
    <source>
        <dbReference type="Proteomes" id="UP000308092"/>
    </source>
</evidence>
<dbReference type="VEuPathDB" id="FungiDB:EYZ11_005080"/>
<feature type="domain" description="Glutamine amidotransferase" evidence="1">
    <location>
        <begin position="68"/>
        <end position="204"/>
    </location>
</feature>
<dbReference type="InterPro" id="IPR029062">
    <property type="entry name" value="Class_I_gatase-like"/>
</dbReference>
<protein>
    <recommendedName>
        <fullName evidence="1">Glutamine amidotransferase domain-containing protein</fullName>
    </recommendedName>
</protein>
<reference evidence="2 5" key="2">
    <citation type="submission" date="2019-08" db="EMBL/GenBank/DDBJ databases">
        <title>The genome sequence of a newly discovered highly antifungal drug resistant Aspergillus species, Aspergillus tanneri NIH 1004.</title>
        <authorList>
            <person name="Mounaud S."/>
            <person name="Singh I."/>
            <person name="Joardar V."/>
            <person name="Pakala S."/>
            <person name="Pakala S."/>
            <person name="Venepally P."/>
            <person name="Chung J.K."/>
            <person name="Losada L."/>
            <person name="Nierman W.C."/>
        </authorList>
    </citation>
    <scope>NUCLEOTIDE SEQUENCE [LARGE SCALE GENOMIC DNA]</scope>
    <source>
        <strain evidence="2 5">NIH1004</strain>
    </source>
</reference>
<gene>
    <name evidence="2" type="ORF">ATNIH1004_001358</name>
    <name evidence="3" type="ORF">EYZ11_005080</name>
</gene>
<dbReference type="CDD" id="cd01741">
    <property type="entry name" value="GATase1_1"/>
    <property type="match status" value="1"/>
</dbReference>
<dbReference type="AlphaFoldDB" id="A0A4S3JL95"/>
<dbReference type="GO" id="GO:0005634">
    <property type="term" value="C:nucleus"/>
    <property type="evidence" value="ECO:0007669"/>
    <property type="project" value="TreeGrafter"/>
</dbReference>
<accession>A0A4S3JL95</accession>
<name>A0A4S3JL95_9EURO</name>
<dbReference type="PROSITE" id="PS51273">
    <property type="entry name" value="GATASE_TYPE_1"/>
    <property type="match status" value="1"/>
</dbReference>
<dbReference type="PANTHER" id="PTHR42695">
    <property type="entry name" value="GLUTAMINE AMIDOTRANSFERASE YLR126C-RELATED"/>
    <property type="match status" value="1"/>
</dbReference>
<dbReference type="Proteomes" id="UP000308092">
    <property type="component" value="Unassembled WGS sequence"/>
</dbReference>
<evidence type="ECO:0000313" key="2">
    <source>
        <dbReference type="EMBL" id="KAA8652454.1"/>
    </source>
</evidence>
<dbReference type="Gene3D" id="3.40.50.880">
    <property type="match status" value="1"/>
</dbReference>
<sequence length="252" mass="28260">MRPPLRIAVLECDTPPDKINTKYGGYVGVFTSLLHESTKALRQSDRLDPESGLDITGWDVVTAQEYPKLEDVDALLLTGSKHNAFDNYPWIVKLVEYTRNAIESSRIKILGICFGHQIIGRALGAKIGRSDIGWEVAVCDVDLTEKGKELFGREKLRIQQMHQDFVFDYPSNVISLGTSPRCAMQGMYLPGRFITVQGHPEFTEEIVTEVVTLRTKAGVFSKEQSEDFLERAKNQHDGIAIGIVFLKFLLDA</sequence>
<keyword evidence="4" id="KW-1185">Reference proteome</keyword>
<evidence type="ECO:0000313" key="5">
    <source>
        <dbReference type="Proteomes" id="UP000324241"/>
    </source>
</evidence>
<dbReference type="GO" id="GO:0005829">
    <property type="term" value="C:cytosol"/>
    <property type="evidence" value="ECO:0007669"/>
    <property type="project" value="TreeGrafter"/>
</dbReference>
<dbReference type="OrthoDB" id="92161at2759"/>
<proteinExistence type="predicted"/>
<dbReference type="STRING" id="1220188.A0A4S3JL95"/>
<dbReference type="Proteomes" id="UP000324241">
    <property type="component" value="Unassembled WGS sequence"/>
</dbReference>
<dbReference type="SUPFAM" id="SSF52317">
    <property type="entry name" value="Class I glutamine amidotransferase-like"/>
    <property type="match status" value="1"/>
</dbReference>
<reference evidence="3 4" key="1">
    <citation type="submission" date="2019-03" db="EMBL/GenBank/DDBJ databases">
        <title>The genome sequence of a newly discovered highly antifungal drug resistant Aspergillus species, Aspergillus tanneri NIH 1004.</title>
        <authorList>
            <person name="Mounaud S."/>
            <person name="Singh I."/>
            <person name="Joardar V."/>
            <person name="Pakala S."/>
            <person name="Pakala S."/>
            <person name="Venepally P."/>
            <person name="Hoover J."/>
            <person name="Nierman W."/>
            <person name="Chung J."/>
            <person name="Losada L."/>
        </authorList>
    </citation>
    <scope>NUCLEOTIDE SEQUENCE [LARGE SCALE GENOMIC DNA]</scope>
    <source>
        <strain evidence="3 4">NIH1004</strain>
    </source>
</reference>
<dbReference type="InterPro" id="IPR044992">
    <property type="entry name" value="ChyE-like"/>
</dbReference>